<dbReference type="AlphaFoldDB" id="A0A133UTE4"/>
<evidence type="ECO:0000313" key="2">
    <source>
        <dbReference type="Proteomes" id="UP000070414"/>
    </source>
</evidence>
<gene>
    <name evidence="1" type="ORF">AKJ38_01090</name>
</gene>
<dbReference type="InterPro" id="IPR002829">
    <property type="entry name" value="DUF116"/>
</dbReference>
<evidence type="ECO:0008006" key="3">
    <source>
        <dbReference type="Google" id="ProtNLM"/>
    </source>
</evidence>
<keyword evidence="2" id="KW-1185">Reference proteome</keyword>
<dbReference type="PANTHER" id="PTHR43801">
    <property type="entry name" value="NUCLEOTIDE-BINDING PROTEIN-RELATED"/>
    <property type="match status" value="1"/>
</dbReference>
<reference evidence="1 2" key="1">
    <citation type="journal article" date="2016" name="Sci. Rep.">
        <title>Metabolic traits of an uncultured archaeal lineage -MSBL1- from brine pools of the Red Sea.</title>
        <authorList>
            <person name="Mwirichia R."/>
            <person name="Alam I."/>
            <person name="Rashid M."/>
            <person name="Vinu M."/>
            <person name="Ba-Alawi W."/>
            <person name="Anthony Kamau A."/>
            <person name="Kamanda Ngugi D."/>
            <person name="Goker M."/>
            <person name="Klenk H.P."/>
            <person name="Bajic V."/>
            <person name="Stingl U."/>
        </authorList>
    </citation>
    <scope>NUCLEOTIDE SEQUENCE [LARGE SCALE GENOMIC DNA]</scope>
    <source>
        <strain evidence="1">SCGC-AAA259I14</strain>
    </source>
</reference>
<dbReference type="EMBL" id="LHXS01000011">
    <property type="protein sequence ID" value="KXA97485.1"/>
    <property type="molecule type" value="Genomic_DNA"/>
</dbReference>
<comment type="caution">
    <text evidence="1">The sequence shown here is derived from an EMBL/GenBank/DDBJ whole genome shotgun (WGS) entry which is preliminary data.</text>
</comment>
<dbReference type="Pfam" id="PF01976">
    <property type="entry name" value="DUF116"/>
    <property type="match status" value="1"/>
</dbReference>
<dbReference type="Proteomes" id="UP000070414">
    <property type="component" value="Unassembled WGS sequence"/>
</dbReference>
<proteinExistence type="predicted"/>
<dbReference type="PANTHER" id="PTHR43801:SF1">
    <property type="entry name" value="POLYPRENYL SYNTHETASE"/>
    <property type="match status" value="1"/>
</dbReference>
<sequence>MSYDFDFDLTKVSRSFFRELAKFSENRRIHSRIGNIVEKAVKRFNIQKMTGVPVADSVELINDMIDIHAKNLSQKEEFEKTDNRALFLPHCARKFMDQRCKANFDPELSAYSCEMCSEDCLINQATQKGEERGYDVHVLPGGSCISKILKEKDYDGIIGVACSDEINLGKQYMNKVGIPYQGVPLLKNGCSDTIFNLKTLENIL</sequence>
<evidence type="ECO:0000313" key="1">
    <source>
        <dbReference type="EMBL" id="KXA97485.1"/>
    </source>
</evidence>
<protein>
    <recommendedName>
        <fullName evidence="3">DUF116 domain-containing protein</fullName>
    </recommendedName>
</protein>
<organism evidence="1 2">
    <name type="scientific">candidate division MSBL1 archaeon SCGC-AAA259I14</name>
    <dbReference type="NCBI Taxonomy" id="1698268"/>
    <lineage>
        <taxon>Archaea</taxon>
        <taxon>Methanobacteriati</taxon>
        <taxon>Methanobacteriota</taxon>
        <taxon>candidate division MSBL1</taxon>
    </lineage>
</organism>
<name>A0A133UTE4_9EURY</name>
<accession>A0A133UTE4</accession>